<dbReference type="Gene3D" id="3.40.395.10">
    <property type="entry name" value="Adenoviral Proteinase, Chain A"/>
    <property type="match status" value="1"/>
</dbReference>
<dbReference type="SUPFAM" id="SSF54001">
    <property type="entry name" value="Cysteine proteinases"/>
    <property type="match status" value="1"/>
</dbReference>
<accession>A0A3L6PNS2</accession>
<gene>
    <name evidence="3" type="ORF">C2845_PM18G14520</name>
</gene>
<protein>
    <recommendedName>
        <fullName evidence="5">Ubiquitin-like protease family profile domain-containing protein</fullName>
    </recommendedName>
</protein>
<evidence type="ECO:0000313" key="3">
    <source>
        <dbReference type="EMBL" id="RLM58969.1"/>
    </source>
</evidence>
<dbReference type="OrthoDB" id="5065855at2759"/>
<proteinExistence type="predicted"/>
<dbReference type="PANTHER" id="PTHR46468:SF1">
    <property type="entry name" value="SENTRIN-SPECIFIC PROTEASE 8"/>
    <property type="match status" value="1"/>
</dbReference>
<dbReference type="PANTHER" id="PTHR46468">
    <property type="entry name" value="SENTRIN-SPECIFIC PROTEASE 8"/>
    <property type="match status" value="1"/>
</dbReference>
<evidence type="ECO:0000256" key="2">
    <source>
        <dbReference type="SAM" id="MobiDB-lite"/>
    </source>
</evidence>
<evidence type="ECO:0008006" key="5">
    <source>
        <dbReference type="Google" id="ProtNLM"/>
    </source>
</evidence>
<keyword evidence="1" id="KW-0788">Thiol protease</keyword>
<comment type="caution">
    <text evidence="3">The sequence shown here is derived from an EMBL/GenBank/DDBJ whole genome shotgun (WGS) entry which is preliminary data.</text>
</comment>
<keyword evidence="1" id="KW-0378">Hydrolase</keyword>
<name>A0A3L6PNS2_PANMI</name>
<evidence type="ECO:0000313" key="4">
    <source>
        <dbReference type="Proteomes" id="UP000275267"/>
    </source>
</evidence>
<dbReference type="GO" id="GO:0008234">
    <property type="term" value="F:cysteine-type peptidase activity"/>
    <property type="evidence" value="ECO:0007669"/>
    <property type="project" value="UniProtKB-KW"/>
</dbReference>
<dbReference type="EMBL" id="PQIB02000017">
    <property type="protein sequence ID" value="RLM58969.1"/>
    <property type="molecule type" value="Genomic_DNA"/>
</dbReference>
<evidence type="ECO:0000256" key="1">
    <source>
        <dbReference type="ARBA" id="ARBA00022807"/>
    </source>
</evidence>
<dbReference type="GO" id="GO:0019784">
    <property type="term" value="F:deNEDDylase activity"/>
    <property type="evidence" value="ECO:0007669"/>
    <property type="project" value="InterPro"/>
</dbReference>
<dbReference type="InterPro" id="IPR038765">
    <property type="entry name" value="Papain-like_cys_pep_sf"/>
</dbReference>
<dbReference type="AlphaFoldDB" id="A0A3L6PNS2"/>
<keyword evidence="1" id="KW-0645">Protease</keyword>
<keyword evidence="4" id="KW-1185">Reference proteome</keyword>
<feature type="region of interest" description="Disordered" evidence="2">
    <location>
        <begin position="76"/>
        <end position="116"/>
    </location>
</feature>
<dbReference type="Proteomes" id="UP000275267">
    <property type="component" value="Unassembled WGS sequence"/>
</dbReference>
<reference evidence="4" key="1">
    <citation type="journal article" date="2019" name="Nat. Commun.">
        <title>The genome of broomcorn millet.</title>
        <authorList>
            <person name="Zou C."/>
            <person name="Miki D."/>
            <person name="Li D."/>
            <person name="Tang Q."/>
            <person name="Xiao L."/>
            <person name="Rajput S."/>
            <person name="Deng P."/>
            <person name="Jia W."/>
            <person name="Huang R."/>
            <person name="Zhang M."/>
            <person name="Sun Y."/>
            <person name="Hu J."/>
            <person name="Fu X."/>
            <person name="Schnable P.S."/>
            <person name="Li F."/>
            <person name="Zhang H."/>
            <person name="Feng B."/>
            <person name="Zhu X."/>
            <person name="Liu R."/>
            <person name="Schnable J.C."/>
            <person name="Zhu J.-K."/>
            <person name="Zhang H."/>
        </authorList>
    </citation>
    <scope>NUCLEOTIDE SEQUENCE [LARGE SCALE GENOMIC DNA]</scope>
</reference>
<organism evidence="3 4">
    <name type="scientific">Panicum miliaceum</name>
    <name type="common">Proso millet</name>
    <name type="synonym">Broomcorn millet</name>
    <dbReference type="NCBI Taxonomy" id="4540"/>
    <lineage>
        <taxon>Eukaryota</taxon>
        <taxon>Viridiplantae</taxon>
        <taxon>Streptophyta</taxon>
        <taxon>Embryophyta</taxon>
        <taxon>Tracheophyta</taxon>
        <taxon>Spermatophyta</taxon>
        <taxon>Magnoliopsida</taxon>
        <taxon>Liliopsida</taxon>
        <taxon>Poales</taxon>
        <taxon>Poaceae</taxon>
        <taxon>PACMAD clade</taxon>
        <taxon>Panicoideae</taxon>
        <taxon>Panicodae</taxon>
        <taxon>Paniceae</taxon>
        <taxon>Panicinae</taxon>
        <taxon>Panicum</taxon>
        <taxon>Panicum sect. Panicum</taxon>
    </lineage>
</organism>
<dbReference type="GO" id="GO:0000338">
    <property type="term" value="P:protein deneddylation"/>
    <property type="evidence" value="ECO:0007669"/>
    <property type="project" value="TreeGrafter"/>
</dbReference>
<dbReference type="InterPro" id="IPR044613">
    <property type="entry name" value="Nep1/2-like"/>
</dbReference>
<dbReference type="STRING" id="4540.A0A3L6PNS2"/>
<feature type="region of interest" description="Disordered" evidence="2">
    <location>
        <begin position="159"/>
        <end position="185"/>
    </location>
</feature>
<sequence length="398" mass="43987">MAGVDNPDYVINNRGIHKFRSLWDILDEIFFLHVDAYNEGLFLHEQLPPAPREMTWQPIDPGEGDGDIPLPYQRAGAEARVPGRKRTSMTVRSAEDDNKRRRRELTGGGAGGPPDVPEWFIKWEQRDDELQCNAVQHHLSELGLRVRQQSCCPATAPYATQDPAPSTDAADALAPAASDAPDPVPTRLNLRECMLRLGDLDLSAAELKSLEGQNLLLDGVIKFLFAQMSQQEEEDIVLVPTGLSLLLGNLQDPGYVAAHAAPLRLGSCRARLVVFPVTDNENFDQADGGNHWSLLVLHVAADGSSRFVHHDSMGRVNLPHARRLADTLRPLLRGNPPLMEVSQAICTWWRDRGRNGSSNSWFPAVLADVNAARVRAMREELLRTFKDQKIGGAPSSSK</sequence>
<feature type="compositionally biased region" description="Low complexity" evidence="2">
    <location>
        <begin position="159"/>
        <end position="181"/>
    </location>
</feature>